<sequence>MVKPWYEWLVIMMYKPTCPAEFMPSIEQVKAQVHAVIGDESIPVDIQRIDKWIINETVAKVYSKGNIFCLGDAVHRHPPMNGLGSNTCIQDAANLAWKLNLVEKCLAGKSLLNTYTIERQPVGAGVVERANSSLREHVPIFNSLGFLKPSLEERKSELALLQQSSEQGRARRHQLMDAIDYTAHEFLALGSDMNQRYRSTAIYLTDAGEEPPLPSDPTLYHEPHTFPGHRLPHAWLNTAIPQEQLSTLDLAGKGRFALFIGHGGESWQEAAREVEEALKIQIAVYAIGYGLEYEAVYNDWYRLREVEEDGCVLVRPDNFVAWRSKSLVADPAAILKGVFKSILSL</sequence>
<evidence type="ECO:0000313" key="6">
    <source>
        <dbReference type="Proteomes" id="UP000018001"/>
    </source>
</evidence>
<evidence type="ECO:0000256" key="3">
    <source>
        <dbReference type="ARBA" id="ARBA00023002"/>
    </source>
</evidence>
<dbReference type="GO" id="GO:0071949">
    <property type="term" value="F:FAD binding"/>
    <property type="evidence" value="ECO:0007669"/>
    <property type="project" value="InterPro"/>
</dbReference>
<dbReference type="SUPFAM" id="SSF51905">
    <property type="entry name" value="FAD/NAD(P)-binding domain"/>
    <property type="match status" value="1"/>
</dbReference>
<dbReference type="GO" id="GO:0016709">
    <property type="term" value="F:oxidoreductase activity, acting on paired donors, with incorporation or reduction of molecular oxygen, NAD(P)H as one donor, and incorporation of one atom of oxygen"/>
    <property type="evidence" value="ECO:0007669"/>
    <property type="project" value="UniProtKB-ARBA"/>
</dbReference>
<gene>
    <name evidence="5" type="ORF">PVAR5_1603</name>
</gene>
<dbReference type="EMBL" id="BAUL01000041">
    <property type="protein sequence ID" value="GAD93003.1"/>
    <property type="molecule type" value="Genomic_DNA"/>
</dbReference>
<comment type="caution">
    <text evidence="5">The sequence shown here is derived from an EMBL/GenBank/DDBJ whole genome shotgun (WGS) entry which is preliminary data.</text>
</comment>
<evidence type="ECO:0000256" key="1">
    <source>
        <dbReference type="ARBA" id="ARBA00022630"/>
    </source>
</evidence>
<keyword evidence="2" id="KW-0274">FAD</keyword>
<dbReference type="Pfam" id="PF21274">
    <property type="entry name" value="Rng_hyd_C"/>
    <property type="match status" value="1"/>
</dbReference>
<name>V5FM93_BYSSN</name>
<proteinExistence type="predicted"/>
<dbReference type="Proteomes" id="UP000018001">
    <property type="component" value="Unassembled WGS sequence"/>
</dbReference>
<evidence type="ECO:0000256" key="2">
    <source>
        <dbReference type="ARBA" id="ARBA00022827"/>
    </source>
</evidence>
<accession>V5FM93</accession>
<dbReference type="PANTHER" id="PTHR43004:SF8">
    <property type="entry name" value="FAD-BINDING DOMAIN-CONTAINING PROTEIN-RELATED"/>
    <property type="match status" value="1"/>
</dbReference>
<dbReference type="Gene3D" id="3.30.9.10">
    <property type="entry name" value="D-Amino Acid Oxidase, subunit A, domain 2"/>
    <property type="match status" value="1"/>
</dbReference>
<dbReference type="HOGENOM" id="CLU_070861_0_0_1"/>
<evidence type="ECO:0000259" key="4">
    <source>
        <dbReference type="Pfam" id="PF01494"/>
    </source>
</evidence>
<feature type="domain" description="FAD-binding" evidence="4">
    <location>
        <begin position="25"/>
        <end position="130"/>
    </location>
</feature>
<reference evidence="6" key="1">
    <citation type="journal article" date="2014" name="Genome Announc.">
        <title>Draft genome sequence of the formaldehyde-resistant fungus Byssochlamys spectabilis No. 5 (anamorph Paecilomyces variotii No. 5) (NBRC109023).</title>
        <authorList>
            <person name="Oka T."/>
            <person name="Ekino K."/>
            <person name="Fukuda K."/>
            <person name="Nomura Y."/>
        </authorList>
    </citation>
    <scope>NUCLEOTIDE SEQUENCE [LARGE SCALE GENOMIC DNA]</scope>
    <source>
        <strain evidence="6">No. 5 / NBRC 109023</strain>
    </source>
</reference>
<dbReference type="OrthoDB" id="2690153at2759"/>
<dbReference type="InterPro" id="IPR050641">
    <property type="entry name" value="RIFMO-like"/>
</dbReference>
<keyword evidence="3" id="KW-0560">Oxidoreductase</keyword>
<dbReference type="Pfam" id="PF01494">
    <property type="entry name" value="FAD_binding_3"/>
    <property type="match status" value="1"/>
</dbReference>
<keyword evidence="6" id="KW-1185">Reference proteome</keyword>
<organism evidence="5 6">
    <name type="scientific">Byssochlamys spectabilis (strain No. 5 / NBRC 109023)</name>
    <name type="common">Paecilomyces variotii</name>
    <dbReference type="NCBI Taxonomy" id="1356009"/>
    <lineage>
        <taxon>Eukaryota</taxon>
        <taxon>Fungi</taxon>
        <taxon>Dikarya</taxon>
        <taxon>Ascomycota</taxon>
        <taxon>Pezizomycotina</taxon>
        <taxon>Eurotiomycetes</taxon>
        <taxon>Eurotiomycetidae</taxon>
        <taxon>Eurotiales</taxon>
        <taxon>Thermoascaceae</taxon>
        <taxon>Paecilomyces</taxon>
    </lineage>
</organism>
<dbReference type="InParanoid" id="V5FM93"/>
<evidence type="ECO:0000313" key="5">
    <source>
        <dbReference type="EMBL" id="GAD93003.1"/>
    </source>
</evidence>
<dbReference type="PANTHER" id="PTHR43004">
    <property type="entry name" value="TRK SYSTEM POTASSIUM UPTAKE PROTEIN"/>
    <property type="match status" value="1"/>
</dbReference>
<dbReference type="Gene3D" id="3.40.30.120">
    <property type="match status" value="1"/>
</dbReference>
<protein>
    <recommendedName>
        <fullName evidence="4">FAD-binding domain-containing protein</fullName>
    </recommendedName>
</protein>
<dbReference type="eggNOG" id="KOG3855">
    <property type="taxonomic scope" value="Eukaryota"/>
</dbReference>
<dbReference type="InterPro" id="IPR036188">
    <property type="entry name" value="FAD/NAD-bd_sf"/>
</dbReference>
<dbReference type="Gene3D" id="3.50.50.60">
    <property type="entry name" value="FAD/NAD(P)-binding domain"/>
    <property type="match status" value="1"/>
</dbReference>
<dbReference type="PRINTS" id="PR00420">
    <property type="entry name" value="RNGMNOXGNASE"/>
</dbReference>
<dbReference type="AlphaFoldDB" id="V5FM93"/>
<keyword evidence="1" id="KW-0285">Flavoprotein</keyword>
<dbReference type="InterPro" id="IPR002938">
    <property type="entry name" value="FAD-bd"/>
</dbReference>